<dbReference type="AlphaFoldDB" id="A0A917YT89"/>
<dbReference type="GO" id="GO:0006508">
    <property type="term" value="P:proteolysis"/>
    <property type="evidence" value="ECO:0007669"/>
    <property type="project" value="InterPro"/>
</dbReference>
<dbReference type="GO" id="GO:0004252">
    <property type="term" value="F:serine-type endopeptidase activity"/>
    <property type="evidence" value="ECO:0007669"/>
    <property type="project" value="TreeGrafter"/>
</dbReference>
<protein>
    <submittedName>
        <fullName evidence="4">Peptidase</fullName>
    </submittedName>
</protein>
<organism evidence="4 5">
    <name type="scientific">Bowmanella pacifica</name>
    <dbReference type="NCBI Taxonomy" id="502051"/>
    <lineage>
        <taxon>Bacteria</taxon>
        <taxon>Pseudomonadati</taxon>
        <taxon>Pseudomonadota</taxon>
        <taxon>Gammaproteobacteria</taxon>
        <taxon>Alteromonadales</taxon>
        <taxon>Alteromonadaceae</taxon>
        <taxon>Bowmanella</taxon>
    </lineage>
</organism>
<dbReference type="InterPro" id="IPR029058">
    <property type="entry name" value="AB_hydrolase_fold"/>
</dbReference>
<keyword evidence="5" id="KW-1185">Reference proteome</keyword>
<dbReference type="InterPro" id="IPR001375">
    <property type="entry name" value="Peptidase_S9_cat"/>
</dbReference>
<reference evidence="4" key="1">
    <citation type="journal article" date="2014" name="Int. J. Syst. Evol. Microbiol.">
        <title>Complete genome sequence of Corynebacterium casei LMG S-19264T (=DSM 44701T), isolated from a smear-ripened cheese.</title>
        <authorList>
            <consortium name="US DOE Joint Genome Institute (JGI-PGF)"/>
            <person name="Walter F."/>
            <person name="Albersmeier A."/>
            <person name="Kalinowski J."/>
            <person name="Ruckert C."/>
        </authorList>
    </citation>
    <scope>NUCLEOTIDE SEQUENCE</scope>
    <source>
        <strain evidence="4">CGMCC 1.7086</strain>
    </source>
</reference>
<accession>A0A917YT89</accession>
<dbReference type="PANTHER" id="PTHR42776:SF27">
    <property type="entry name" value="DIPEPTIDYL PEPTIDASE FAMILY MEMBER 6"/>
    <property type="match status" value="1"/>
</dbReference>
<feature type="domain" description="Peptidase S9 prolyl oligopeptidase catalytic" evidence="3">
    <location>
        <begin position="130"/>
        <end position="325"/>
    </location>
</feature>
<sequence>MLTKAAFALLLTLTPFFALAEQAIQSQHSCFKGPFETYQGWVMRMASTLKKFDQEVFSAYFPESKFQQVQQTLDCVDFVYQVDGFNVEGYYLKPKLAVDKKLPVVMFNRGGNGRGGYVTFTRKLTFQAELAAQGFIVIGSQYRGASKHIDNNGFDEFGGADVNDVVALMDIIKQIPDVDSENIAMMGWSRGSMQSYLAVKRLPNIKTLIAVAGVSDVHQGMAERPVMEKVYKKRIPDYENNKQQELDKRSVAKWAHELPANMPILLLHGDKDERVNVAHSTRLAGILESLEHPHKLVIYPGDNHGLTKHRQEMISEVVGWLNTYLH</sequence>
<dbReference type="Gene3D" id="3.40.50.1820">
    <property type="entry name" value="alpha/beta hydrolase"/>
    <property type="match status" value="1"/>
</dbReference>
<dbReference type="SUPFAM" id="SSF53474">
    <property type="entry name" value="alpha/beta-Hydrolases"/>
    <property type="match status" value="1"/>
</dbReference>
<gene>
    <name evidence="4" type="ORF">GCM10010982_07660</name>
</gene>
<dbReference type="RefSeq" id="WP_188690523.1">
    <property type="nucleotide sequence ID" value="NZ_BMLS01000001.1"/>
</dbReference>
<reference evidence="4" key="2">
    <citation type="submission" date="2020-09" db="EMBL/GenBank/DDBJ databases">
        <authorList>
            <person name="Sun Q."/>
            <person name="Zhou Y."/>
        </authorList>
    </citation>
    <scope>NUCLEOTIDE SEQUENCE</scope>
    <source>
        <strain evidence="4">CGMCC 1.7086</strain>
    </source>
</reference>
<evidence type="ECO:0000256" key="1">
    <source>
        <dbReference type="ARBA" id="ARBA00022801"/>
    </source>
</evidence>
<dbReference type="PANTHER" id="PTHR42776">
    <property type="entry name" value="SERINE PEPTIDASE S9 FAMILY MEMBER"/>
    <property type="match status" value="1"/>
</dbReference>
<feature type="signal peptide" evidence="2">
    <location>
        <begin position="1"/>
        <end position="20"/>
    </location>
</feature>
<evidence type="ECO:0000313" key="4">
    <source>
        <dbReference type="EMBL" id="GGO65561.1"/>
    </source>
</evidence>
<evidence type="ECO:0000256" key="2">
    <source>
        <dbReference type="SAM" id="SignalP"/>
    </source>
</evidence>
<name>A0A917YT89_9ALTE</name>
<keyword evidence="2" id="KW-0732">Signal</keyword>
<keyword evidence="1" id="KW-0378">Hydrolase</keyword>
<dbReference type="Proteomes" id="UP000606935">
    <property type="component" value="Unassembled WGS sequence"/>
</dbReference>
<dbReference type="EMBL" id="BMLS01000001">
    <property type="protein sequence ID" value="GGO65561.1"/>
    <property type="molecule type" value="Genomic_DNA"/>
</dbReference>
<evidence type="ECO:0000259" key="3">
    <source>
        <dbReference type="Pfam" id="PF00326"/>
    </source>
</evidence>
<evidence type="ECO:0000313" key="5">
    <source>
        <dbReference type="Proteomes" id="UP000606935"/>
    </source>
</evidence>
<feature type="chain" id="PRO_5037067332" evidence="2">
    <location>
        <begin position="21"/>
        <end position="326"/>
    </location>
</feature>
<proteinExistence type="predicted"/>
<comment type="caution">
    <text evidence="4">The sequence shown here is derived from an EMBL/GenBank/DDBJ whole genome shotgun (WGS) entry which is preliminary data.</text>
</comment>
<dbReference type="Pfam" id="PF00326">
    <property type="entry name" value="Peptidase_S9"/>
    <property type="match status" value="1"/>
</dbReference>